<evidence type="ECO:0000313" key="1">
    <source>
        <dbReference type="EMBL" id="PTQ28743.1"/>
    </source>
</evidence>
<keyword evidence="2" id="KW-1185">Reference proteome</keyword>
<accession>A0A2R6W4H5</accession>
<reference evidence="2" key="1">
    <citation type="journal article" date="2017" name="Cell">
        <title>Insights into land plant evolution garnered from the Marchantia polymorpha genome.</title>
        <authorList>
            <person name="Bowman J.L."/>
            <person name="Kohchi T."/>
            <person name="Yamato K.T."/>
            <person name="Jenkins J."/>
            <person name="Shu S."/>
            <person name="Ishizaki K."/>
            <person name="Yamaoka S."/>
            <person name="Nishihama R."/>
            <person name="Nakamura Y."/>
            <person name="Berger F."/>
            <person name="Adam C."/>
            <person name="Aki S.S."/>
            <person name="Althoff F."/>
            <person name="Araki T."/>
            <person name="Arteaga-Vazquez M.A."/>
            <person name="Balasubrmanian S."/>
            <person name="Barry K."/>
            <person name="Bauer D."/>
            <person name="Boehm C.R."/>
            <person name="Briginshaw L."/>
            <person name="Caballero-Perez J."/>
            <person name="Catarino B."/>
            <person name="Chen F."/>
            <person name="Chiyoda S."/>
            <person name="Chovatia M."/>
            <person name="Davies K.M."/>
            <person name="Delmans M."/>
            <person name="Demura T."/>
            <person name="Dierschke T."/>
            <person name="Dolan L."/>
            <person name="Dorantes-Acosta A.E."/>
            <person name="Eklund D.M."/>
            <person name="Florent S.N."/>
            <person name="Flores-Sandoval E."/>
            <person name="Fujiyama A."/>
            <person name="Fukuzawa H."/>
            <person name="Galik B."/>
            <person name="Grimanelli D."/>
            <person name="Grimwood J."/>
            <person name="Grossniklaus U."/>
            <person name="Hamada T."/>
            <person name="Haseloff J."/>
            <person name="Hetherington A.J."/>
            <person name="Higo A."/>
            <person name="Hirakawa Y."/>
            <person name="Hundley H.N."/>
            <person name="Ikeda Y."/>
            <person name="Inoue K."/>
            <person name="Inoue S.I."/>
            <person name="Ishida S."/>
            <person name="Jia Q."/>
            <person name="Kakita M."/>
            <person name="Kanazawa T."/>
            <person name="Kawai Y."/>
            <person name="Kawashima T."/>
            <person name="Kennedy M."/>
            <person name="Kinose K."/>
            <person name="Kinoshita T."/>
            <person name="Kohara Y."/>
            <person name="Koide E."/>
            <person name="Komatsu K."/>
            <person name="Kopischke S."/>
            <person name="Kubo M."/>
            <person name="Kyozuka J."/>
            <person name="Lagercrantz U."/>
            <person name="Lin S.S."/>
            <person name="Lindquist E."/>
            <person name="Lipzen A.M."/>
            <person name="Lu C.W."/>
            <person name="De Luna E."/>
            <person name="Martienssen R.A."/>
            <person name="Minamino N."/>
            <person name="Mizutani M."/>
            <person name="Mizutani M."/>
            <person name="Mochizuki N."/>
            <person name="Monte I."/>
            <person name="Mosher R."/>
            <person name="Nagasaki H."/>
            <person name="Nakagami H."/>
            <person name="Naramoto S."/>
            <person name="Nishitani K."/>
            <person name="Ohtani M."/>
            <person name="Okamoto T."/>
            <person name="Okumura M."/>
            <person name="Phillips J."/>
            <person name="Pollak B."/>
            <person name="Reinders A."/>
            <person name="Rovekamp M."/>
            <person name="Sano R."/>
            <person name="Sawa S."/>
            <person name="Schmid M.W."/>
            <person name="Shirakawa M."/>
            <person name="Solano R."/>
            <person name="Spunde A."/>
            <person name="Suetsugu N."/>
            <person name="Sugano S."/>
            <person name="Sugiyama A."/>
            <person name="Sun R."/>
            <person name="Suzuki Y."/>
            <person name="Takenaka M."/>
            <person name="Takezawa D."/>
            <person name="Tomogane H."/>
            <person name="Tsuzuki M."/>
            <person name="Ueda T."/>
            <person name="Umeda M."/>
            <person name="Ward J.M."/>
            <person name="Watanabe Y."/>
            <person name="Yazaki K."/>
            <person name="Yokoyama R."/>
            <person name="Yoshitake Y."/>
            <person name="Yotsui I."/>
            <person name="Zachgo S."/>
            <person name="Schmutz J."/>
        </authorList>
    </citation>
    <scope>NUCLEOTIDE SEQUENCE [LARGE SCALE GENOMIC DNA]</scope>
    <source>
        <strain evidence="2">Tak-1</strain>
    </source>
</reference>
<sequence length="79" mass="8544">MGNGGAAAAALSKKVTRGRKRVPKFRDELAAVESAIRLTLLLTRSRAPFFSYRSNLTPHAAGQARGTLTSFGQEDVCFF</sequence>
<dbReference type="EMBL" id="KZ772825">
    <property type="protein sequence ID" value="PTQ28743.1"/>
    <property type="molecule type" value="Genomic_DNA"/>
</dbReference>
<name>A0A2R6W4H5_MARPO</name>
<protein>
    <submittedName>
        <fullName evidence="1">Uncharacterized protein</fullName>
    </submittedName>
</protein>
<organism evidence="1 2">
    <name type="scientific">Marchantia polymorpha</name>
    <name type="common">Common liverwort</name>
    <name type="synonym">Marchantia aquatica</name>
    <dbReference type="NCBI Taxonomy" id="3197"/>
    <lineage>
        <taxon>Eukaryota</taxon>
        <taxon>Viridiplantae</taxon>
        <taxon>Streptophyta</taxon>
        <taxon>Embryophyta</taxon>
        <taxon>Marchantiophyta</taxon>
        <taxon>Marchantiopsida</taxon>
        <taxon>Marchantiidae</taxon>
        <taxon>Marchantiales</taxon>
        <taxon>Marchantiaceae</taxon>
        <taxon>Marchantia</taxon>
    </lineage>
</organism>
<proteinExistence type="predicted"/>
<dbReference type="AlphaFoldDB" id="A0A2R6W4H5"/>
<evidence type="ECO:0000313" key="2">
    <source>
        <dbReference type="Proteomes" id="UP000244005"/>
    </source>
</evidence>
<dbReference type="Gramene" id="Mp8g08110.1">
    <property type="protein sequence ID" value="Mp8g08110.1.cds1"/>
    <property type="gene ID" value="Mp8g08110"/>
</dbReference>
<gene>
    <name evidence="1" type="ORF">MARPO_0155s0007</name>
</gene>
<dbReference type="Proteomes" id="UP000244005">
    <property type="component" value="Unassembled WGS sequence"/>
</dbReference>